<dbReference type="GO" id="GO:0000479">
    <property type="term" value="P:endonucleolytic cleavage of tricistronic rRNA transcript (SSU-rRNA, 5.8S rRNA, LSU-rRNA)"/>
    <property type="evidence" value="ECO:0007669"/>
    <property type="project" value="TreeGrafter"/>
</dbReference>
<reference evidence="7 8" key="1">
    <citation type="submission" date="2019-07" db="EMBL/GenBank/DDBJ databases">
        <title>Genome assembly of two rare yeast pathogens: Diutina rugosa and Trichomonascus ciferrii.</title>
        <authorList>
            <person name="Mixao V."/>
            <person name="Saus E."/>
            <person name="Hansen A."/>
            <person name="Lass-Flor C."/>
            <person name="Gabaldon T."/>
        </authorList>
    </citation>
    <scope>NUCLEOTIDE SEQUENCE [LARGE SCALE GENOMIC DNA]</scope>
    <source>
        <strain evidence="7 8">CBS 613</strain>
    </source>
</reference>
<comment type="caution">
    <text evidence="7">The sequence shown here is derived from an EMBL/GenBank/DDBJ whole genome shotgun (WGS) entry which is preliminary data.</text>
</comment>
<dbReference type="InterPro" id="IPR000228">
    <property type="entry name" value="RNA3'_term_phos_cyc"/>
</dbReference>
<dbReference type="PANTHER" id="PTHR11096:SF1">
    <property type="entry name" value="RNA 3'-TERMINAL PHOSPHATE CYCLASE-LIKE PROTEIN"/>
    <property type="match status" value="1"/>
</dbReference>
<feature type="domain" description="RNA 3'-terminal phosphate cyclase insert" evidence="6">
    <location>
        <begin position="178"/>
        <end position="276"/>
    </location>
</feature>
<dbReference type="AlphaFoldDB" id="A0A642UJ38"/>
<dbReference type="Pfam" id="PF01137">
    <property type="entry name" value="RTC"/>
    <property type="match status" value="1"/>
</dbReference>
<feature type="domain" description="RNA 3'-terminal phosphate cyclase" evidence="5">
    <location>
        <begin position="6"/>
        <end position="331"/>
    </location>
</feature>
<dbReference type="VEuPathDB" id="FungiDB:DIURU_004028"/>
<dbReference type="InterPro" id="IPR013792">
    <property type="entry name" value="RNA3'P_cycl/enolpyr_Trfase_a/b"/>
</dbReference>
<dbReference type="InterPro" id="IPR013791">
    <property type="entry name" value="RNA3'-term_phos_cycl_insert"/>
</dbReference>
<dbReference type="InterPro" id="IPR037136">
    <property type="entry name" value="RNA3'_phos_cyclase_dom_sf"/>
</dbReference>
<evidence type="ECO:0000256" key="1">
    <source>
        <dbReference type="ARBA" id="ARBA00004604"/>
    </source>
</evidence>
<dbReference type="OrthoDB" id="1911237at2759"/>
<keyword evidence="4" id="KW-0539">Nucleus</keyword>
<evidence type="ECO:0000256" key="4">
    <source>
        <dbReference type="ARBA" id="ARBA00023242"/>
    </source>
</evidence>
<dbReference type="GeneID" id="54782679"/>
<dbReference type="GO" id="GO:0005730">
    <property type="term" value="C:nucleolus"/>
    <property type="evidence" value="ECO:0007669"/>
    <property type="project" value="UniProtKB-SubCell"/>
</dbReference>
<dbReference type="PANTHER" id="PTHR11096">
    <property type="entry name" value="RNA 3' TERMINAL PHOSPHATE CYCLASE"/>
    <property type="match status" value="1"/>
</dbReference>
<dbReference type="OMA" id="YTDQNKG"/>
<dbReference type="FunFam" id="3.30.360.20:FF:000004">
    <property type="entry name" value="18S rRNA biogenesis protein"/>
    <property type="match status" value="1"/>
</dbReference>
<dbReference type="Pfam" id="PF05189">
    <property type="entry name" value="RTC_insert"/>
    <property type="match status" value="1"/>
</dbReference>
<protein>
    <recommendedName>
        <fullName evidence="9">RNA 3'-terminal phosphate cyclase domain-containing protein</fullName>
    </recommendedName>
</protein>
<dbReference type="InterPro" id="IPR036553">
    <property type="entry name" value="RPTC_insert"/>
</dbReference>
<comment type="similarity">
    <text evidence="2">Belongs to the RNA 3'-terminal cyclase family. Type 2 subfamily.</text>
</comment>
<dbReference type="SUPFAM" id="SSF55205">
    <property type="entry name" value="EPT/RTPC-like"/>
    <property type="match status" value="1"/>
</dbReference>
<evidence type="ECO:0000259" key="5">
    <source>
        <dbReference type="Pfam" id="PF01137"/>
    </source>
</evidence>
<proteinExistence type="inferred from homology"/>
<dbReference type="EMBL" id="SWFT01000119">
    <property type="protein sequence ID" value="KAA8899987.1"/>
    <property type="molecule type" value="Genomic_DNA"/>
</dbReference>
<evidence type="ECO:0000313" key="7">
    <source>
        <dbReference type="EMBL" id="KAA8899987.1"/>
    </source>
</evidence>
<dbReference type="NCBIfam" id="TIGR03400">
    <property type="entry name" value="18S_RNA_Rcl1p"/>
    <property type="match status" value="1"/>
</dbReference>
<evidence type="ECO:0000259" key="6">
    <source>
        <dbReference type="Pfam" id="PF05189"/>
    </source>
</evidence>
<evidence type="ECO:0000256" key="3">
    <source>
        <dbReference type="ARBA" id="ARBA00022517"/>
    </source>
</evidence>
<dbReference type="InterPro" id="IPR023797">
    <property type="entry name" value="RNA3'_phos_cyclase_dom"/>
</dbReference>
<dbReference type="GO" id="GO:0004521">
    <property type="term" value="F:RNA endonuclease activity"/>
    <property type="evidence" value="ECO:0007669"/>
    <property type="project" value="TreeGrafter"/>
</dbReference>
<accession>A0A642UJ38</accession>
<organism evidence="7 8">
    <name type="scientific">Diutina rugosa</name>
    <name type="common">Yeast</name>
    <name type="synonym">Candida rugosa</name>
    <dbReference type="NCBI Taxonomy" id="5481"/>
    <lineage>
        <taxon>Eukaryota</taxon>
        <taxon>Fungi</taxon>
        <taxon>Dikarya</taxon>
        <taxon>Ascomycota</taxon>
        <taxon>Saccharomycotina</taxon>
        <taxon>Pichiomycetes</taxon>
        <taxon>Debaryomycetaceae</taxon>
        <taxon>Diutina</taxon>
    </lineage>
</organism>
<evidence type="ECO:0000313" key="8">
    <source>
        <dbReference type="Proteomes" id="UP000449547"/>
    </source>
</evidence>
<keyword evidence="3" id="KW-0690">Ribosome biogenesis</keyword>
<name>A0A642UJ38_DIURU</name>
<gene>
    <name evidence="7" type="ORF">DIURU_004028</name>
</gene>
<sequence>MEAAVFQGHHNFRERVVMATLHGRPIKITKIRSTDLNPGLRDHEVSFLRLIEAVTNGSKIEISYTGTTVIYHPGIIVGGQLKHQCPSGTTVGYYVEGMLYLAPFSKNKFSIVFTGISNSSSGPGIDAIKWGMLPMMEKFGVRDIAIHILKRGSAPQGGAEVHLVCNTLLKLPLTLHITEPPKFSAIRGVAYSTRVSPSMVNRMIDAARNVLRPTGVDVNITADVWRGEHAGLSPGWGMTLVAESKKGWRLTSENVGTAGSLPEDLGEKSALELLYRLQHNAVVAGDQVPLTFIFMCLGSADIGRLVLHRDQIDERLVLLLRDIKEVFDIEVVFKDEGETMMAMVKGRGDTSAAKKIQGF</sequence>
<comment type="subcellular location">
    <subcellularLocation>
        <location evidence="1">Nucleus</location>
        <location evidence="1">Nucleolus</location>
    </subcellularLocation>
</comment>
<dbReference type="RefSeq" id="XP_034011198.1">
    <property type="nucleotide sequence ID" value="XM_034156856.1"/>
</dbReference>
<evidence type="ECO:0008006" key="9">
    <source>
        <dbReference type="Google" id="ProtNLM"/>
    </source>
</evidence>
<dbReference type="Proteomes" id="UP000449547">
    <property type="component" value="Unassembled WGS sequence"/>
</dbReference>
<evidence type="ECO:0000256" key="2">
    <source>
        <dbReference type="ARBA" id="ARBA00007089"/>
    </source>
</evidence>
<dbReference type="InterPro" id="IPR016443">
    <property type="entry name" value="RNA3'_term_phos_cyc_type_2"/>
</dbReference>
<dbReference type="Gene3D" id="3.30.360.20">
    <property type="entry name" value="RNA 3'-terminal phosphate cyclase, insert domain"/>
    <property type="match status" value="1"/>
</dbReference>
<dbReference type="CDD" id="cd00875">
    <property type="entry name" value="RNA_Cyclase_Class_I"/>
    <property type="match status" value="1"/>
</dbReference>
<dbReference type="Gene3D" id="3.65.10.20">
    <property type="entry name" value="RNA 3'-terminal phosphate cyclase domain"/>
    <property type="match status" value="1"/>
</dbReference>
<keyword evidence="8" id="KW-1185">Reference proteome</keyword>